<dbReference type="RefSeq" id="XP_065722850.2">
    <property type="nucleotide sequence ID" value="XM_065866778.2"/>
</dbReference>
<dbReference type="Pfam" id="PF05267">
    <property type="entry name" value="DUF725"/>
    <property type="match status" value="1"/>
</dbReference>
<proteinExistence type="predicted"/>
<keyword evidence="3" id="KW-1185">Reference proteome</keyword>
<protein>
    <recommendedName>
        <fullName evidence="2">Protein TsetseEP domain-containing protein</fullName>
    </recommendedName>
</protein>
<organism evidence="3 4">
    <name type="scientific">Drosophila suzukii</name>
    <name type="common">Spotted-wing drosophila fruit fly</name>
    <dbReference type="NCBI Taxonomy" id="28584"/>
    <lineage>
        <taxon>Eukaryota</taxon>
        <taxon>Metazoa</taxon>
        <taxon>Ecdysozoa</taxon>
        <taxon>Arthropoda</taxon>
        <taxon>Hexapoda</taxon>
        <taxon>Insecta</taxon>
        <taxon>Pterygota</taxon>
        <taxon>Neoptera</taxon>
        <taxon>Endopterygota</taxon>
        <taxon>Diptera</taxon>
        <taxon>Brachycera</taxon>
        <taxon>Muscomorpha</taxon>
        <taxon>Ephydroidea</taxon>
        <taxon>Drosophilidae</taxon>
        <taxon>Drosophila</taxon>
        <taxon>Sophophora</taxon>
    </lineage>
</organism>
<accession>A0AB40DF72</accession>
<reference evidence="4" key="1">
    <citation type="submission" date="2025-08" db="UniProtKB">
        <authorList>
            <consortium name="RefSeq"/>
        </authorList>
    </citation>
    <scope>IDENTIFICATION</scope>
</reference>
<sequence length="213" mass="23197">MFSRASLLAVVLAFGLVSGLSITLKLNASKLKLPTNKKVLGLQQQTEVLAAQNSVSSKSCFDYYIPVLNGVTTQYEVAYAQCQKNYDTASDLVLNSWNSTLYGIQEAGDSGCTTFFDCSSIVDYVQAFECFADVGAEQAKTMYQVSANATEAGSSIKIHLQTLDTQQESCNNNADRSYVENTAYTYEGLNQCLAGAPVPEDSPVDWYTTPIYN</sequence>
<keyword evidence="1" id="KW-0732">Signal</keyword>
<dbReference type="AlphaFoldDB" id="A0AB40DF72"/>
<evidence type="ECO:0000313" key="3">
    <source>
        <dbReference type="Proteomes" id="UP001652628"/>
    </source>
</evidence>
<evidence type="ECO:0000259" key="2">
    <source>
        <dbReference type="Pfam" id="PF05267"/>
    </source>
</evidence>
<evidence type="ECO:0000313" key="4">
    <source>
        <dbReference type="RefSeq" id="XP_065722850.2"/>
    </source>
</evidence>
<feature type="signal peptide" evidence="1">
    <location>
        <begin position="1"/>
        <end position="19"/>
    </location>
</feature>
<feature type="chain" id="PRO_5047317570" description="Protein TsetseEP domain-containing protein" evidence="1">
    <location>
        <begin position="20"/>
        <end position="213"/>
    </location>
</feature>
<gene>
    <name evidence="4" type="primary">LOC108010729</name>
</gene>
<name>A0AB40DF72_DROSZ</name>
<dbReference type="Proteomes" id="UP001652628">
    <property type="component" value="Chromosome 3"/>
</dbReference>
<dbReference type="GeneID" id="108010729"/>
<feature type="domain" description="Protein TsetseEP" evidence="2">
    <location>
        <begin position="57"/>
        <end position="176"/>
    </location>
</feature>
<dbReference type="InterPro" id="IPR007931">
    <property type="entry name" value="TsetseEP"/>
</dbReference>
<evidence type="ECO:0000256" key="1">
    <source>
        <dbReference type="SAM" id="SignalP"/>
    </source>
</evidence>